<organism evidence="3">
    <name type="scientific">Equus asinus asinus</name>
    <dbReference type="NCBI Taxonomy" id="83772"/>
    <lineage>
        <taxon>Eukaryota</taxon>
        <taxon>Metazoa</taxon>
        <taxon>Chordata</taxon>
        <taxon>Craniata</taxon>
        <taxon>Vertebrata</taxon>
        <taxon>Euteleostomi</taxon>
        <taxon>Mammalia</taxon>
        <taxon>Eutheria</taxon>
        <taxon>Laurasiatheria</taxon>
        <taxon>Perissodactyla</taxon>
        <taxon>Equidae</taxon>
        <taxon>Equus</taxon>
    </lineage>
</organism>
<name>A0A8C4PPA2_EQUAS</name>
<evidence type="ECO:0000259" key="2">
    <source>
        <dbReference type="Pfam" id="PF07562"/>
    </source>
</evidence>
<reference evidence="3" key="1">
    <citation type="submission" date="2023-03" db="UniProtKB">
        <authorList>
            <consortium name="Ensembl"/>
        </authorList>
    </citation>
    <scope>IDENTIFICATION</scope>
</reference>
<dbReference type="InterPro" id="IPR011500">
    <property type="entry name" value="GPCR_3_9-Cys_dom"/>
</dbReference>
<dbReference type="GO" id="GO:0005886">
    <property type="term" value="C:plasma membrane"/>
    <property type="evidence" value="ECO:0007669"/>
    <property type="project" value="TreeGrafter"/>
</dbReference>
<dbReference type="Ensembl" id="ENSEAST00005021616.1">
    <property type="protein sequence ID" value="ENSEASP00005019907.1"/>
    <property type="gene ID" value="ENSEASG00005013718.1"/>
</dbReference>
<evidence type="ECO:0000256" key="1">
    <source>
        <dbReference type="ARBA" id="ARBA00022729"/>
    </source>
</evidence>
<dbReference type="Gene3D" id="2.10.50.30">
    <property type="entry name" value="GPCR, family 3, nine cysteines domain"/>
    <property type="match status" value="1"/>
</dbReference>
<keyword evidence="1" id="KW-0732">Signal</keyword>
<dbReference type="Pfam" id="PF07562">
    <property type="entry name" value="NCD3G"/>
    <property type="match status" value="1"/>
</dbReference>
<dbReference type="SUPFAM" id="SSF53822">
    <property type="entry name" value="Periplasmic binding protein-like I"/>
    <property type="match status" value="1"/>
</dbReference>
<accession>A0A8C4PPA2</accession>
<dbReference type="AlphaFoldDB" id="A0A8C4PPA2"/>
<dbReference type="PANTHER" id="PTHR24061:SF545">
    <property type="entry name" value="VOMERONASAL 2, RECEPTOR 118-RELATED"/>
    <property type="match status" value="1"/>
</dbReference>
<dbReference type="InterPro" id="IPR028082">
    <property type="entry name" value="Peripla_BP_I"/>
</dbReference>
<dbReference type="InterPro" id="IPR038550">
    <property type="entry name" value="GPCR_3_9-Cys_sf"/>
</dbReference>
<dbReference type="FunFam" id="2.10.50.30:FF:000007">
    <property type="entry name" value="Vomeronasal 2, receptor 82"/>
    <property type="match status" value="1"/>
</dbReference>
<feature type="domain" description="GPCR family 3 nine cysteines" evidence="2">
    <location>
        <begin position="77"/>
        <end position="120"/>
    </location>
</feature>
<dbReference type="PANTHER" id="PTHR24061">
    <property type="entry name" value="CALCIUM-SENSING RECEPTOR-RELATED"/>
    <property type="match status" value="1"/>
</dbReference>
<dbReference type="GO" id="GO:0004930">
    <property type="term" value="F:G protein-coupled receptor activity"/>
    <property type="evidence" value="ECO:0007669"/>
    <property type="project" value="InterPro"/>
</dbReference>
<proteinExistence type="predicted"/>
<protein>
    <recommendedName>
        <fullName evidence="2">GPCR family 3 nine cysteines domain-containing protein</fullName>
    </recommendedName>
</protein>
<evidence type="ECO:0000313" key="3">
    <source>
        <dbReference type="Ensembl" id="ENSEASP00005019907.1"/>
    </source>
</evidence>
<sequence>MCSYEQAFWLLKGKSDAEYAIFNFWNFPEGLGIKVKVGEYSPRAPCGRELSLSEELIEWATGKSHSRYQQVSDLLQTPHSVCSESCSPGFRKTPQKGKATCCFDCTPCPENEIFNETGECVPYRDILHLSFFEMKDLP</sequence>
<dbReference type="InterPro" id="IPR000068">
    <property type="entry name" value="GPCR_3_Ca_sens_rcpt-rel"/>
</dbReference>